<evidence type="ECO:0000256" key="1">
    <source>
        <dbReference type="ARBA" id="ARBA00009175"/>
    </source>
</evidence>
<feature type="binding site" evidence="4">
    <location>
        <position position="165"/>
    </location>
    <ligand>
        <name>molybdate</name>
        <dbReference type="ChEBI" id="CHEBI:36264"/>
    </ligand>
</feature>
<feature type="signal peptide" evidence="5">
    <location>
        <begin position="1"/>
        <end position="21"/>
    </location>
</feature>
<dbReference type="GO" id="GO:0030973">
    <property type="term" value="F:molybdate ion binding"/>
    <property type="evidence" value="ECO:0007669"/>
    <property type="project" value="TreeGrafter"/>
</dbReference>
<dbReference type="PIRSF" id="PIRSF004846">
    <property type="entry name" value="ModA"/>
    <property type="match status" value="1"/>
</dbReference>
<evidence type="ECO:0000256" key="5">
    <source>
        <dbReference type="SAM" id="SignalP"/>
    </source>
</evidence>
<keyword evidence="3 5" id="KW-0732">Signal</keyword>
<dbReference type="Gene3D" id="3.40.190.10">
    <property type="entry name" value="Periplasmic binding protein-like II"/>
    <property type="match status" value="2"/>
</dbReference>
<sequence length="245" mass="26953">MYLKQIAAAIVLSILSLGSFAQSLRIAAASSMVDFLEEIKPKFEATHPQSLEIITNSSGTLANQIKNGAPFDIFLSADQKYTSLLHQEGFGVSAPVIFAYNKLILYTKKDIPADQIHDYLAGTECTNIGIAQPDLAPFGNAARKYLTQIKVLDDISNKLIYGQNISIVNQYIYTHSVDAAFTSLSSKNKLSSKVACCWIELSSETAPALPQSALIINDNTRDFLDYLRNDNNAKSIIQKYGYLNN</sequence>
<dbReference type="SUPFAM" id="SSF53850">
    <property type="entry name" value="Periplasmic binding protein-like II"/>
    <property type="match status" value="1"/>
</dbReference>
<dbReference type="NCBIfam" id="TIGR01256">
    <property type="entry name" value="modA"/>
    <property type="match status" value="1"/>
</dbReference>
<keyword evidence="7" id="KW-1185">Reference proteome</keyword>
<dbReference type="InterPro" id="IPR005950">
    <property type="entry name" value="ModA"/>
</dbReference>
<evidence type="ECO:0000256" key="4">
    <source>
        <dbReference type="PIRSR" id="PIRSR004846-1"/>
    </source>
</evidence>
<keyword evidence="4" id="KW-0500">Molybdenum</keyword>
<evidence type="ECO:0000256" key="3">
    <source>
        <dbReference type="ARBA" id="ARBA00022729"/>
    </source>
</evidence>
<reference evidence="7" key="1">
    <citation type="submission" date="2016-11" db="EMBL/GenBank/DDBJ databases">
        <authorList>
            <person name="Varghese N."/>
            <person name="Submissions S."/>
        </authorList>
    </citation>
    <scope>NUCLEOTIDE SEQUENCE [LARGE SCALE GENOMIC DNA]</scope>
    <source>
        <strain evidence="7">DSM 26134</strain>
    </source>
</reference>
<gene>
    <name evidence="6" type="ORF">SAMN04488028_101175</name>
</gene>
<name>A0A1M6JFI1_REIAG</name>
<feature type="binding site" evidence="4">
    <location>
        <position position="31"/>
    </location>
    <ligand>
        <name>molybdate</name>
        <dbReference type="ChEBI" id="CHEBI:36264"/>
    </ligand>
</feature>
<keyword evidence="2 4" id="KW-0479">Metal-binding</keyword>
<dbReference type="AlphaFoldDB" id="A0A1M6JFI1"/>
<feature type="binding site" evidence="4">
    <location>
        <position position="58"/>
    </location>
    <ligand>
        <name>molybdate</name>
        <dbReference type="ChEBI" id="CHEBI:36264"/>
    </ligand>
</feature>
<dbReference type="Proteomes" id="UP000184474">
    <property type="component" value="Unassembled WGS sequence"/>
</dbReference>
<evidence type="ECO:0000256" key="2">
    <source>
        <dbReference type="ARBA" id="ARBA00022723"/>
    </source>
</evidence>
<proteinExistence type="inferred from homology"/>
<protein>
    <submittedName>
        <fullName evidence="6">Molybdate transport system substrate-binding protein</fullName>
    </submittedName>
</protein>
<dbReference type="PANTHER" id="PTHR30632">
    <property type="entry name" value="MOLYBDATE-BINDING PERIPLASMIC PROTEIN"/>
    <property type="match status" value="1"/>
</dbReference>
<dbReference type="Pfam" id="PF13531">
    <property type="entry name" value="SBP_bac_11"/>
    <property type="match status" value="1"/>
</dbReference>
<dbReference type="GO" id="GO:0015689">
    <property type="term" value="P:molybdate ion transport"/>
    <property type="evidence" value="ECO:0007669"/>
    <property type="project" value="InterPro"/>
</dbReference>
<dbReference type="STRING" id="156994.SAMN04488028_101175"/>
<dbReference type="PANTHER" id="PTHR30632:SF14">
    <property type="entry name" value="TUNGSTATE_MOLYBDATE_CHROMATE-BINDING PROTEIN MODA"/>
    <property type="match status" value="1"/>
</dbReference>
<dbReference type="InterPro" id="IPR050682">
    <property type="entry name" value="ModA/WtpA"/>
</dbReference>
<feature type="chain" id="PRO_5009918675" evidence="5">
    <location>
        <begin position="22"/>
        <end position="245"/>
    </location>
</feature>
<evidence type="ECO:0000313" key="6">
    <source>
        <dbReference type="EMBL" id="SHJ45477.1"/>
    </source>
</evidence>
<dbReference type="GO" id="GO:0046872">
    <property type="term" value="F:metal ion binding"/>
    <property type="evidence" value="ECO:0007669"/>
    <property type="project" value="UniProtKB-KW"/>
</dbReference>
<dbReference type="EMBL" id="FRAA01000001">
    <property type="protein sequence ID" value="SHJ45477.1"/>
    <property type="molecule type" value="Genomic_DNA"/>
</dbReference>
<organism evidence="6 7">
    <name type="scientific">Reichenbachiella agariperforans</name>
    <dbReference type="NCBI Taxonomy" id="156994"/>
    <lineage>
        <taxon>Bacteria</taxon>
        <taxon>Pseudomonadati</taxon>
        <taxon>Bacteroidota</taxon>
        <taxon>Cytophagia</taxon>
        <taxon>Cytophagales</taxon>
        <taxon>Reichenbachiellaceae</taxon>
        <taxon>Reichenbachiella</taxon>
    </lineage>
</organism>
<accession>A0A1M6JFI1</accession>
<evidence type="ECO:0000313" key="7">
    <source>
        <dbReference type="Proteomes" id="UP000184474"/>
    </source>
</evidence>
<comment type="similarity">
    <text evidence="1">Belongs to the bacterial solute-binding protein ModA family.</text>
</comment>